<proteinExistence type="predicted"/>
<dbReference type="EMBL" id="VSSQ01064711">
    <property type="protein sequence ID" value="MPN17550.1"/>
    <property type="molecule type" value="Genomic_DNA"/>
</dbReference>
<accession>A0A645FV41</accession>
<sequence length="107" mass="12464">MVIGAGNENTVHNIRELAGQGRQLLVRIPLINNFNASESYALRFAVFFKEINNEKLNVEVLKYHEYGKDKWLQCGLDYKMHDAFVTKEQFEKFIQVLKMNNIKIVST</sequence>
<evidence type="ECO:0008006" key="2">
    <source>
        <dbReference type="Google" id="ProtNLM"/>
    </source>
</evidence>
<evidence type="ECO:0000313" key="1">
    <source>
        <dbReference type="EMBL" id="MPN17550.1"/>
    </source>
</evidence>
<protein>
    <recommendedName>
        <fullName evidence="2">4-hydroxyphenylacetate decarboxylase activating enzyme</fullName>
    </recommendedName>
</protein>
<name>A0A645FV41_9ZZZZ</name>
<dbReference type="Gene3D" id="3.80.30.10">
    <property type="entry name" value="pyruvate-formate lyase- activating enzyme"/>
    <property type="match status" value="1"/>
</dbReference>
<organism evidence="1">
    <name type="scientific">bioreactor metagenome</name>
    <dbReference type="NCBI Taxonomy" id="1076179"/>
    <lineage>
        <taxon>unclassified sequences</taxon>
        <taxon>metagenomes</taxon>
        <taxon>ecological metagenomes</taxon>
    </lineage>
</organism>
<reference evidence="1" key="1">
    <citation type="submission" date="2019-08" db="EMBL/GenBank/DDBJ databases">
        <authorList>
            <person name="Kucharzyk K."/>
            <person name="Murdoch R.W."/>
            <person name="Higgins S."/>
            <person name="Loffler F."/>
        </authorList>
    </citation>
    <scope>NUCLEOTIDE SEQUENCE</scope>
</reference>
<dbReference type="AlphaFoldDB" id="A0A645FV41"/>
<comment type="caution">
    <text evidence="1">The sequence shown here is derived from an EMBL/GenBank/DDBJ whole genome shotgun (WGS) entry which is preliminary data.</text>
</comment>
<gene>
    <name evidence="1" type="ORF">SDC9_164904</name>
</gene>